<feature type="domain" description="NAD(P)-binding" evidence="1">
    <location>
        <begin position="15"/>
        <end position="200"/>
    </location>
</feature>
<dbReference type="CDD" id="cd05243">
    <property type="entry name" value="SDR_a5"/>
    <property type="match status" value="1"/>
</dbReference>
<evidence type="ECO:0000313" key="2">
    <source>
        <dbReference type="EMBL" id="MET4581909.1"/>
    </source>
</evidence>
<accession>A0ABV2QLI6</accession>
<reference evidence="2 3" key="1">
    <citation type="submission" date="2024-06" db="EMBL/GenBank/DDBJ databases">
        <title>Sorghum-associated microbial communities from plants grown in Nebraska, USA.</title>
        <authorList>
            <person name="Schachtman D."/>
        </authorList>
    </citation>
    <scope>NUCLEOTIDE SEQUENCE [LARGE SCALE GENOMIC DNA]</scope>
    <source>
        <strain evidence="2 3">2857</strain>
    </source>
</reference>
<organism evidence="2 3">
    <name type="scientific">Conyzicola nivalis</name>
    <dbReference type="NCBI Taxonomy" id="1477021"/>
    <lineage>
        <taxon>Bacteria</taxon>
        <taxon>Bacillati</taxon>
        <taxon>Actinomycetota</taxon>
        <taxon>Actinomycetes</taxon>
        <taxon>Micrococcales</taxon>
        <taxon>Microbacteriaceae</taxon>
        <taxon>Conyzicola</taxon>
    </lineage>
</organism>
<dbReference type="Pfam" id="PF13460">
    <property type="entry name" value="NAD_binding_10"/>
    <property type="match status" value="1"/>
</dbReference>
<dbReference type="Proteomes" id="UP001549257">
    <property type="component" value="Unassembled WGS sequence"/>
</dbReference>
<sequence>MTSSQHQPIRVAIVGGSGKVARQIITQLRARRDDAVAIFRNPDRFDELAELGAIPIALDVETATVEQLAAVLVGADAVVFSAGAGGGDPARTRSVDFDGAVKTLEATRAAGVRRFVMVSAIHAGGPIPVDEDNSMFVYYQAKHDADVEVEASGLNWTILRPGSLTDDAATGRFTVGDTVPDGSVSRADVAAAVIAAIDDPRTVGHAWELTNGDRSIVEAVAELVD</sequence>
<dbReference type="InterPro" id="IPR036291">
    <property type="entry name" value="NAD(P)-bd_dom_sf"/>
</dbReference>
<comment type="caution">
    <text evidence="2">The sequence shown here is derived from an EMBL/GenBank/DDBJ whole genome shotgun (WGS) entry which is preliminary data.</text>
</comment>
<dbReference type="InterPro" id="IPR016040">
    <property type="entry name" value="NAD(P)-bd_dom"/>
</dbReference>
<name>A0ABV2QLI6_9MICO</name>
<evidence type="ECO:0000313" key="3">
    <source>
        <dbReference type="Proteomes" id="UP001549257"/>
    </source>
</evidence>
<dbReference type="RefSeq" id="WP_354024068.1">
    <property type="nucleotide sequence ID" value="NZ_JBEPSJ010000001.1"/>
</dbReference>
<dbReference type="PANTHER" id="PTHR15020:SF50">
    <property type="entry name" value="UPF0659 PROTEIN YMR090W"/>
    <property type="match status" value="1"/>
</dbReference>
<dbReference type="EMBL" id="JBEPSJ010000001">
    <property type="protein sequence ID" value="MET4581909.1"/>
    <property type="molecule type" value="Genomic_DNA"/>
</dbReference>
<dbReference type="Gene3D" id="3.40.50.720">
    <property type="entry name" value="NAD(P)-binding Rossmann-like Domain"/>
    <property type="match status" value="1"/>
</dbReference>
<protein>
    <submittedName>
        <fullName evidence="2">Uncharacterized protein YbjT (DUF2867 family)</fullName>
    </submittedName>
</protein>
<dbReference type="PANTHER" id="PTHR15020">
    <property type="entry name" value="FLAVIN REDUCTASE-RELATED"/>
    <property type="match status" value="1"/>
</dbReference>
<proteinExistence type="predicted"/>
<dbReference type="SUPFAM" id="SSF51735">
    <property type="entry name" value="NAD(P)-binding Rossmann-fold domains"/>
    <property type="match status" value="1"/>
</dbReference>
<keyword evidence="3" id="KW-1185">Reference proteome</keyword>
<evidence type="ECO:0000259" key="1">
    <source>
        <dbReference type="Pfam" id="PF13460"/>
    </source>
</evidence>
<gene>
    <name evidence="2" type="ORF">ABIE21_001399</name>
</gene>